<accession>A0AAN6GWN3</accession>
<dbReference type="SUPFAM" id="SSF54631">
    <property type="entry name" value="CBS-domain pair"/>
    <property type="match status" value="2"/>
</dbReference>
<dbReference type="InterPro" id="IPR000644">
    <property type="entry name" value="CBS_dom"/>
</dbReference>
<dbReference type="GO" id="GO:0031588">
    <property type="term" value="C:nucleotide-activated protein kinase complex"/>
    <property type="evidence" value="ECO:0007669"/>
    <property type="project" value="TreeGrafter"/>
</dbReference>
<dbReference type="GO" id="GO:0016208">
    <property type="term" value="F:AMP binding"/>
    <property type="evidence" value="ECO:0007669"/>
    <property type="project" value="TreeGrafter"/>
</dbReference>
<dbReference type="SMART" id="SM00116">
    <property type="entry name" value="CBS"/>
    <property type="match status" value="2"/>
</dbReference>
<feature type="region of interest" description="Disordered" evidence="5">
    <location>
        <begin position="1"/>
        <end position="90"/>
    </location>
</feature>
<evidence type="ECO:0000259" key="6">
    <source>
        <dbReference type="PROSITE" id="PS51371"/>
    </source>
</evidence>
<reference evidence="7" key="1">
    <citation type="journal article" date="2023" name="PhytoFront">
        <title>Draft Genome Resources of Seven Strains of Tilletia horrida, Causal Agent of Kernel Smut of Rice.</title>
        <authorList>
            <person name="Khanal S."/>
            <person name="Antony Babu S."/>
            <person name="Zhou X.G."/>
        </authorList>
    </citation>
    <scope>NUCLEOTIDE SEQUENCE</scope>
    <source>
        <strain evidence="7">TX6</strain>
    </source>
</reference>
<dbReference type="GO" id="GO:0005634">
    <property type="term" value="C:nucleus"/>
    <property type="evidence" value="ECO:0007669"/>
    <property type="project" value="TreeGrafter"/>
</dbReference>
<keyword evidence="8" id="KW-1185">Reference proteome</keyword>
<dbReference type="InterPro" id="IPR046342">
    <property type="entry name" value="CBS_dom_sf"/>
</dbReference>
<dbReference type="AlphaFoldDB" id="A0AAN6GWN3"/>
<feature type="compositionally biased region" description="Polar residues" evidence="5">
    <location>
        <begin position="19"/>
        <end position="29"/>
    </location>
</feature>
<dbReference type="PROSITE" id="PS51371">
    <property type="entry name" value="CBS"/>
    <property type="match status" value="2"/>
</dbReference>
<dbReference type="GO" id="GO:0005737">
    <property type="term" value="C:cytoplasm"/>
    <property type="evidence" value="ECO:0007669"/>
    <property type="project" value="TreeGrafter"/>
</dbReference>
<dbReference type="PANTHER" id="PTHR13780:SF35">
    <property type="entry name" value="LD22662P"/>
    <property type="match status" value="1"/>
</dbReference>
<evidence type="ECO:0000256" key="1">
    <source>
        <dbReference type="ARBA" id="ARBA00006750"/>
    </source>
</evidence>
<keyword evidence="3 4" id="KW-0129">CBS domain</keyword>
<dbReference type="GO" id="GO:0019901">
    <property type="term" value="F:protein kinase binding"/>
    <property type="evidence" value="ECO:0007669"/>
    <property type="project" value="TreeGrafter"/>
</dbReference>
<gene>
    <name evidence="7" type="primary">SNF4</name>
    <name evidence="7" type="ORF">OC846_002637</name>
</gene>
<comment type="caution">
    <text evidence="7">The sequence shown here is derived from an EMBL/GenBank/DDBJ whole genome shotgun (WGS) entry which is preliminary data.</text>
</comment>
<feature type="region of interest" description="Disordered" evidence="5">
    <location>
        <begin position="144"/>
        <end position="190"/>
    </location>
</feature>
<dbReference type="GO" id="GO:0019887">
    <property type="term" value="F:protein kinase regulator activity"/>
    <property type="evidence" value="ECO:0007669"/>
    <property type="project" value="TreeGrafter"/>
</dbReference>
<evidence type="ECO:0000256" key="4">
    <source>
        <dbReference type="PROSITE-ProRule" id="PRU00703"/>
    </source>
</evidence>
<feature type="domain" description="CBS" evidence="6">
    <location>
        <begin position="322"/>
        <end position="381"/>
    </location>
</feature>
<dbReference type="EMBL" id="JAPDMZ010000054">
    <property type="protein sequence ID" value="KAK0553149.1"/>
    <property type="molecule type" value="Genomic_DNA"/>
</dbReference>
<comment type="similarity">
    <text evidence="1">Belongs to the 5'-AMP-activated protein kinase gamma subunit family.</text>
</comment>
<sequence>MHDDAPAQPDGIKKAAAMMTSTGGNSSGPDSPHLPATHLRKKARRRPTDTITFDIPGSGSPGTASMPGTPGIPQSAASSSRRRRSNRDRHLSSLEAIRDFLRERSSYDVLPVSFRVVVLDTKLVVKPALDVLWQAGIISAPLWHSTAVDPPTSGSTDGTDDSQSPQDATSSTSPPPSTTAPNAESDLPSSKIKPGFAGMLTVNDIIHLIQYYYKFHASYDIAAKDVEHFRLESLRDIEQALQVPQPPLLSIDPLRPLYQACQLLVKTHARRLPLLDYDETTGMETVVSVLTQYRVLKFIAMNCRETQGLHRTLHSCGIGTYTDTVNIATATLDTTVFDIVHIFSEMGISAVPILDDEGYVVDMYETVDVITLVRTGAYTALDLTIRQALERRPKDFPGVFTCSPQDSLANIFALLRKVRFHRLLVLEPEESSAAAAVPPPLTSSATSRNLEADSVLQGSAVDDEELVPDDPATAAATIPGADARAGSGTSQRSDKSAPPALQGRTIEEELEDGLRTRKRGRLVGILCLSDLLRYIVGADEKDLGSALRQATA</sequence>
<evidence type="ECO:0000313" key="7">
    <source>
        <dbReference type="EMBL" id="KAK0553149.1"/>
    </source>
</evidence>
<feature type="domain" description="CBS" evidence="6">
    <location>
        <begin position="244"/>
        <end position="306"/>
    </location>
</feature>
<dbReference type="InterPro" id="IPR050511">
    <property type="entry name" value="AMPK_gamma/SDS23_families"/>
</dbReference>
<evidence type="ECO:0000256" key="5">
    <source>
        <dbReference type="SAM" id="MobiDB-lite"/>
    </source>
</evidence>
<feature type="compositionally biased region" description="Low complexity" evidence="5">
    <location>
        <begin position="472"/>
        <end position="486"/>
    </location>
</feature>
<evidence type="ECO:0000256" key="3">
    <source>
        <dbReference type="ARBA" id="ARBA00023122"/>
    </source>
</evidence>
<feature type="region of interest" description="Disordered" evidence="5">
    <location>
        <begin position="472"/>
        <end position="508"/>
    </location>
</feature>
<organism evidence="7 8">
    <name type="scientific">Tilletia horrida</name>
    <dbReference type="NCBI Taxonomy" id="155126"/>
    <lineage>
        <taxon>Eukaryota</taxon>
        <taxon>Fungi</taxon>
        <taxon>Dikarya</taxon>
        <taxon>Basidiomycota</taxon>
        <taxon>Ustilaginomycotina</taxon>
        <taxon>Exobasidiomycetes</taxon>
        <taxon>Tilletiales</taxon>
        <taxon>Tilletiaceae</taxon>
        <taxon>Tilletia</taxon>
    </lineage>
</organism>
<feature type="compositionally biased region" description="Low complexity" evidence="5">
    <location>
        <begin position="149"/>
        <end position="172"/>
    </location>
</feature>
<dbReference type="Proteomes" id="UP001176517">
    <property type="component" value="Unassembled WGS sequence"/>
</dbReference>
<dbReference type="Gene3D" id="3.10.580.10">
    <property type="entry name" value="CBS-domain"/>
    <property type="match status" value="2"/>
</dbReference>
<keyword evidence="2" id="KW-0677">Repeat</keyword>
<dbReference type="Pfam" id="PF00571">
    <property type="entry name" value="CBS"/>
    <property type="match status" value="1"/>
</dbReference>
<dbReference type="PANTHER" id="PTHR13780">
    <property type="entry name" value="AMP-ACTIVATED PROTEIN KINASE, GAMMA REGULATORY SUBUNIT"/>
    <property type="match status" value="1"/>
</dbReference>
<evidence type="ECO:0000256" key="2">
    <source>
        <dbReference type="ARBA" id="ARBA00022737"/>
    </source>
</evidence>
<evidence type="ECO:0000313" key="8">
    <source>
        <dbReference type="Proteomes" id="UP001176517"/>
    </source>
</evidence>
<proteinExistence type="inferred from homology"/>
<name>A0AAN6GWN3_9BASI</name>
<protein>
    <submittedName>
        <fullName evidence="7">AMP-activated serine/threonine-protein kinase regulatory subunit</fullName>
    </submittedName>
</protein>